<dbReference type="PANTHER" id="PTHR37017:SF11">
    <property type="entry name" value="ESTERASE_LIPASE_THIOESTERASE DOMAIN-CONTAINING PROTEIN"/>
    <property type="match status" value="1"/>
</dbReference>
<evidence type="ECO:0000259" key="2">
    <source>
        <dbReference type="Pfam" id="PF12697"/>
    </source>
</evidence>
<dbReference type="InterPro" id="IPR000073">
    <property type="entry name" value="AB_hydrolase_1"/>
</dbReference>
<feature type="signal peptide" evidence="1">
    <location>
        <begin position="1"/>
        <end position="26"/>
    </location>
</feature>
<dbReference type="PANTHER" id="PTHR37017">
    <property type="entry name" value="AB HYDROLASE-1 DOMAIN-CONTAINING PROTEIN-RELATED"/>
    <property type="match status" value="1"/>
</dbReference>
<keyword evidence="1" id="KW-0732">Signal</keyword>
<dbReference type="RefSeq" id="WP_208175605.1">
    <property type="nucleotide sequence ID" value="NZ_JAGETZ010000005.1"/>
</dbReference>
<dbReference type="InterPro" id="IPR052897">
    <property type="entry name" value="Sec-Metab_Biosynth_Hydrolase"/>
</dbReference>
<evidence type="ECO:0000313" key="3">
    <source>
        <dbReference type="EMBL" id="MBO2009970.1"/>
    </source>
</evidence>
<dbReference type="Gene3D" id="3.40.50.1820">
    <property type="entry name" value="alpha/beta hydrolase"/>
    <property type="match status" value="1"/>
</dbReference>
<comment type="caution">
    <text evidence="3">The sequence shown here is derived from an EMBL/GenBank/DDBJ whole genome shotgun (WGS) entry which is preliminary data.</text>
</comment>
<feature type="domain" description="AB hydrolase-1" evidence="2">
    <location>
        <begin position="33"/>
        <end position="246"/>
    </location>
</feature>
<keyword evidence="4" id="KW-1185">Reference proteome</keyword>
<keyword evidence="3" id="KW-0378">Hydrolase</keyword>
<evidence type="ECO:0000313" key="4">
    <source>
        <dbReference type="Proteomes" id="UP000664369"/>
    </source>
</evidence>
<gene>
    <name evidence="3" type="ORF">J4E00_12985</name>
</gene>
<dbReference type="SUPFAM" id="SSF53474">
    <property type="entry name" value="alpha/beta-Hydrolases"/>
    <property type="match status" value="1"/>
</dbReference>
<proteinExistence type="predicted"/>
<feature type="chain" id="PRO_5045127652" evidence="1">
    <location>
        <begin position="27"/>
        <end position="258"/>
    </location>
</feature>
<organism evidence="3 4">
    <name type="scientific">Hymenobacter negativus</name>
    <dbReference type="NCBI Taxonomy" id="2795026"/>
    <lineage>
        <taxon>Bacteria</taxon>
        <taxon>Pseudomonadati</taxon>
        <taxon>Bacteroidota</taxon>
        <taxon>Cytophagia</taxon>
        <taxon>Cytophagales</taxon>
        <taxon>Hymenobacteraceae</taxon>
        <taxon>Hymenobacter</taxon>
    </lineage>
</organism>
<accession>A0ABS3QGW6</accession>
<reference evidence="3 4" key="1">
    <citation type="submission" date="2021-03" db="EMBL/GenBank/DDBJ databases">
        <authorList>
            <person name="Kim M.K."/>
        </authorList>
    </citation>
    <scope>NUCLEOTIDE SEQUENCE [LARGE SCALE GENOMIC DNA]</scope>
    <source>
        <strain evidence="3 4">BT442</strain>
    </source>
</reference>
<dbReference type="EMBL" id="JAGETZ010000005">
    <property type="protein sequence ID" value="MBO2009970.1"/>
    <property type="molecule type" value="Genomic_DNA"/>
</dbReference>
<protein>
    <submittedName>
        <fullName evidence="3">Alpha/beta hydrolase</fullName>
    </submittedName>
</protein>
<sequence length="258" mass="27239">MNSFPIKRAAFALLSVGLLQAGDASAQAPAKNIVLVHGAFADGSGWEGVANILKSRGYTVTIVQNPLTSLDDDVAAVNRALVRQNGPTVLVGHSWAGSVITQAGASAKVASLVYVNAYQPDAGETTLQWAMSAPPAPENGILPPDESGFIYYDQAKFHAGFCADVSKEKAAFMYASQGPVAAKCFGTPLTQAAWKTKPAWAVLARDDKSINPDIQRKMYQRSHTTVTELRGSHVVFIAQPKAVADVIEAAAKGASQKQ</sequence>
<dbReference type="Proteomes" id="UP000664369">
    <property type="component" value="Unassembled WGS sequence"/>
</dbReference>
<name>A0ABS3QGW6_9BACT</name>
<evidence type="ECO:0000256" key="1">
    <source>
        <dbReference type="SAM" id="SignalP"/>
    </source>
</evidence>
<dbReference type="InterPro" id="IPR029058">
    <property type="entry name" value="AB_hydrolase_fold"/>
</dbReference>
<dbReference type="GO" id="GO:0016787">
    <property type="term" value="F:hydrolase activity"/>
    <property type="evidence" value="ECO:0007669"/>
    <property type="project" value="UniProtKB-KW"/>
</dbReference>
<dbReference type="Pfam" id="PF12697">
    <property type="entry name" value="Abhydrolase_6"/>
    <property type="match status" value="1"/>
</dbReference>